<name>A0ABN5LQS8_9STRE</name>
<evidence type="ECO:0000259" key="3">
    <source>
        <dbReference type="PROSITE" id="PS51186"/>
    </source>
</evidence>
<keyword evidence="1" id="KW-0808">Transferase</keyword>
<dbReference type="PROSITE" id="PS51186">
    <property type="entry name" value="GNAT"/>
    <property type="match status" value="1"/>
</dbReference>
<dbReference type="InterPro" id="IPR000182">
    <property type="entry name" value="GNAT_dom"/>
</dbReference>
<dbReference type="PANTHER" id="PTHR43877">
    <property type="entry name" value="AMINOALKYLPHOSPHONATE N-ACETYLTRANSFERASE-RELATED-RELATED"/>
    <property type="match status" value="1"/>
</dbReference>
<dbReference type="SUPFAM" id="SSF55729">
    <property type="entry name" value="Acyl-CoA N-acyltransferases (Nat)"/>
    <property type="match status" value="1"/>
</dbReference>
<keyword evidence="2" id="KW-0012">Acyltransferase</keyword>
<protein>
    <submittedName>
        <fullName evidence="4">GNAT family N-acetyltransferase</fullName>
    </submittedName>
</protein>
<gene>
    <name evidence="4" type="ORF">DK182_05180</name>
</gene>
<dbReference type="InterPro" id="IPR016181">
    <property type="entry name" value="Acyl_CoA_acyltransferase"/>
</dbReference>
<dbReference type="RefSeq" id="WP_002959182.1">
    <property type="nucleotide sequence ID" value="NZ_CP029490.1"/>
</dbReference>
<dbReference type="GeneID" id="93923903"/>
<dbReference type="InterPro" id="IPR050832">
    <property type="entry name" value="Bact_Acetyltransf"/>
</dbReference>
<evidence type="ECO:0000256" key="1">
    <source>
        <dbReference type="ARBA" id="ARBA00022679"/>
    </source>
</evidence>
<dbReference type="Pfam" id="PF00583">
    <property type="entry name" value="Acetyltransf_1"/>
    <property type="match status" value="1"/>
</dbReference>
<organism evidence="4 5">
    <name type="scientific">Streptococcus sobrinus</name>
    <dbReference type="NCBI Taxonomy" id="1310"/>
    <lineage>
        <taxon>Bacteria</taxon>
        <taxon>Bacillati</taxon>
        <taxon>Bacillota</taxon>
        <taxon>Bacilli</taxon>
        <taxon>Lactobacillales</taxon>
        <taxon>Streptococcaceae</taxon>
        <taxon>Streptococcus</taxon>
    </lineage>
</organism>
<dbReference type="Gene3D" id="3.40.630.30">
    <property type="match status" value="1"/>
</dbReference>
<dbReference type="EMBL" id="CP029490">
    <property type="protein sequence ID" value="AWN20773.1"/>
    <property type="molecule type" value="Genomic_DNA"/>
</dbReference>
<dbReference type="Proteomes" id="UP000245369">
    <property type="component" value="Chromosome"/>
</dbReference>
<evidence type="ECO:0000313" key="5">
    <source>
        <dbReference type="Proteomes" id="UP000245369"/>
    </source>
</evidence>
<evidence type="ECO:0000313" key="4">
    <source>
        <dbReference type="EMBL" id="AWN20773.1"/>
    </source>
</evidence>
<proteinExistence type="predicted"/>
<reference evidence="4 5" key="1">
    <citation type="submission" date="2018-05" db="EMBL/GenBank/DDBJ databases">
        <title>Complete genome sequences of Streptococcus sobrinus.</title>
        <authorList>
            <person name="Sales M."/>
            <person name="Jensen P.A."/>
        </authorList>
    </citation>
    <scope>NUCLEOTIDE SEQUENCE [LARGE SCALE GENOMIC DNA]</scope>
    <source>
        <strain evidence="4 5">SL1</strain>
    </source>
</reference>
<feature type="domain" description="N-acetyltransferase" evidence="3">
    <location>
        <begin position="1"/>
        <end position="144"/>
    </location>
</feature>
<keyword evidence="5" id="KW-1185">Reference proteome</keyword>
<dbReference type="CDD" id="cd04301">
    <property type="entry name" value="NAT_SF"/>
    <property type="match status" value="1"/>
</dbReference>
<sequence>MLRPLALSDAEALQAINELALGYQFPLDLTQQQLKKLLGDDHHILLGFEDPSSGRLLGYVHAEVFDTLYSETALNILGLAVLPDYQNQGIGKRLMQALEAQAKSRSYAFIRLHSSAQRQSAHAFYRKIGYNGDKLQKRFIKTVE</sequence>
<accession>A0ABN5LQS8</accession>
<evidence type="ECO:0000256" key="2">
    <source>
        <dbReference type="ARBA" id="ARBA00023315"/>
    </source>
</evidence>